<dbReference type="SUPFAM" id="SSF55920">
    <property type="entry name" value="Creatinase/aminopeptidase"/>
    <property type="match status" value="1"/>
</dbReference>
<accession>A0A0H4T3Z8</accession>
<dbReference type="PANTHER" id="PTHR43330:SF27">
    <property type="entry name" value="METHIONINE AMINOPEPTIDASE"/>
    <property type="match status" value="1"/>
</dbReference>
<organism evidence="2">
    <name type="scientific">uncultured Chloroflexi bacterium Rifle_16ft_4_minimus_1477</name>
    <dbReference type="NCBI Taxonomy" id="1665058"/>
    <lineage>
        <taxon>Bacteria</taxon>
        <taxon>Bacillati</taxon>
        <taxon>Chloroflexota</taxon>
        <taxon>environmental samples</taxon>
    </lineage>
</organism>
<dbReference type="InterPro" id="IPR001714">
    <property type="entry name" value="Pept_M24_MAP"/>
</dbReference>
<keyword evidence="2" id="KW-0378">Hydrolase</keyword>
<dbReference type="Pfam" id="PF00557">
    <property type="entry name" value="Peptidase_M24"/>
    <property type="match status" value="1"/>
</dbReference>
<evidence type="ECO:0000259" key="1">
    <source>
        <dbReference type="Pfam" id="PF00557"/>
    </source>
</evidence>
<dbReference type="PANTHER" id="PTHR43330">
    <property type="entry name" value="METHIONINE AMINOPEPTIDASE"/>
    <property type="match status" value="1"/>
</dbReference>
<name>A0A0H4T3Z8_9CHLR</name>
<evidence type="ECO:0000313" key="2">
    <source>
        <dbReference type="EMBL" id="AKQ01122.1"/>
    </source>
</evidence>
<dbReference type="Gene3D" id="3.90.230.10">
    <property type="entry name" value="Creatinase/methionine aminopeptidase superfamily"/>
    <property type="match status" value="1"/>
</dbReference>
<reference evidence="2" key="1">
    <citation type="journal article" date="2015" name="ISME J.">
        <title>Aquifer environment selects for microbial species cohorts in sediment and groundwater.</title>
        <authorList>
            <person name="Hug L.A."/>
            <person name="Thomas B.C."/>
            <person name="Brown C.T."/>
            <person name="Frischkorn K.R."/>
            <person name="Williams K.H."/>
            <person name="Tringe S.G."/>
            <person name="Banfield J.F."/>
        </authorList>
    </citation>
    <scope>NUCLEOTIDE SEQUENCE</scope>
</reference>
<dbReference type="InterPro" id="IPR000994">
    <property type="entry name" value="Pept_M24"/>
</dbReference>
<dbReference type="AlphaFoldDB" id="A0A0H4T3Z8"/>
<dbReference type="GO" id="GO:0004239">
    <property type="term" value="F:initiator methionyl aminopeptidase activity"/>
    <property type="evidence" value="ECO:0007669"/>
    <property type="project" value="UniProtKB-EC"/>
</dbReference>
<dbReference type="GO" id="GO:0005829">
    <property type="term" value="C:cytosol"/>
    <property type="evidence" value="ECO:0007669"/>
    <property type="project" value="TreeGrafter"/>
</dbReference>
<keyword evidence="2" id="KW-0645">Protease</keyword>
<dbReference type="EMBL" id="KT006951">
    <property type="protein sequence ID" value="AKQ01122.1"/>
    <property type="molecule type" value="Genomic_DNA"/>
</dbReference>
<dbReference type="InterPro" id="IPR036005">
    <property type="entry name" value="Creatinase/aminopeptidase-like"/>
</dbReference>
<feature type="domain" description="Peptidase M24" evidence="1">
    <location>
        <begin position="16"/>
        <end position="164"/>
    </location>
</feature>
<keyword evidence="2" id="KW-0031">Aminopeptidase</keyword>
<dbReference type="GO" id="GO:0070006">
    <property type="term" value="F:metalloaminopeptidase activity"/>
    <property type="evidence" value="ECO:0007669"/>
    <property type="project" value="TreeGrafter"/>
</dbReference>
<dbReference type="EC" id="3.4.11.18" evidence="2"/>
<proteinExistence type="predicted"/>
<protein>
    <submittedName>
        <fullName evidence="2">Map, methionine aminopeptidase, methionyl aminopeptidase</fullName>
        <ecNumber evidence="2">3.4.11.18</ecNumber>
    </submittedName>
</protein>
<sequence>MSWERNIVLKSPAEIELMKLAGQINALALEEVRKNIRPGITTDKLDEIAETFIRDHGGIPAFLNYPGPFPYPATINASLNDELVHGLPSNKRELREGDVFSVDCGTIYEGFVGDSAFTVPIGEVSKEAQTLIAVTEEALRLGIDKMRPGNHVGDVSAAITKARKSRIMGWPARDWCSDPVLPSPSSPWCW</sequence>
<dbReference type="PRINTS" id="PR00599">
    <property type="entry name" value="MAPEPTIDASE"/>
</dbReference>